<proteinExistence type="predicted"/>
<reference evidence="1 2" key="1">
    <citation type="journal article" date="2022" name="Allergy">
        <title>Genome assembly and annotation of Periplaneta americana reveal a comprehensive cockroach allergen profile.</title>
        <authorList>
            <person name="Wang L."/>
            <person name="Xiong Q."/>
            <person name="Saelim N."/>
            <person name="Wang L."/>
            <person name="Nong W."/>
            <person name="Wan A.T."/>
            <person name="Shi M."/>
            <person name="Liu X."/>
            <person name="Cao Q."/>
            <person name="Hui J.H.L."/>
            <person name="Sookrung N."/>
            <person name="Leung T.F."/>
            <person name="Tungtrongchitr A."/>
            <person name="Tsui S.K.W."/>
        </authorList>
    </citation>
    <scope>NUCLEOTIDE SEQUENCE [LARGE SCALE GENOMIC DNA]</scope>
    <source>
        <strain evidence="1">PWHHKU_190912</strain>
    </source>
</reference>
<dbReference type="PANTHER" id="PTHR46060">
    <property type="entry name" value="MARINER MOS1 TRANSPOSASE-LIKE PROTEIN"/>
    <property type="match status" value="1"/>
</dbReference>
<sequence length="114" mass="13005">MDTCQVASLYISVLARSSYSSGQRCCFNRKIERAVIKYLQKKRMSPSQIHQDMTSTLGESTVSYGIAERWCRMLKCGRTSCEDEHSFGLSKTVTTPENINKVYDLVLPDRRVTI</sequence>
<gene>
    <name evidence="1" type="ORF">ANN_25980</name>
</gene>
<dbReference type="InterPro" id="IPR052709">
    <property type="entry name" value="Transposase-MT_Hybrid"/>
</dbReference>
<dbReference type="PANTHER" id="PTHR46060:SF1">
    <property type="entry name" value="MARINER MOS1 TRANSPOSASE-LIKE PROTEIN"/>
    <property type="match status" value="1"/>
</dbReference>
<evidence type="ECO:0008006" key="3">
    <source>
        <dbReference type="Google" id="ProtNLM"/>
    </source>
</evidence>
<name>A0ABQ8S4N4_PERAM</name>
<organism evidence="1 2">
    <name type="scientific">Periplaneta americana</name>
    <name type="common">American cockroach</name>
    <name type="synonym">Blatta americana</name>
    <dbReference type="NCBI Taxonomy" id="6978"/>
    <lineage>
        <taxon>Eukaryota</taxon>
        <taxon>Metazoa</taxon>
        <taxon>Ecdysozoa</taxon>
        <taxon>Arthropoda</taxon>
        <taxon>Hexapoda</taxon>
        <taxon>Insecta</taxon>
        <taxon>Pterygota</taxon>
        <taxon>Neoptera</taxon>
        <taxon>Polyneoptera</taxon>
        <taxon>Dictyoptera</taxon>
        <taxon>Blattodea</taxon>
        <taxon>Blattoidea</taxon>
        <taxon>Blattidae</taxon>
        <taxon>Blattinae</taxon>
        <taxon>Periplaneta</taxon>
    </lineage>
</organism>
<dbReference type="Proteomes" id="UP001148838">
    <property type="component" value="Unassembled WGS sequence"/>
</dbReference>
<protein>
    <recommendedName>
        <fullName evidence="3">Mos1 transposase HTH domain-containing protein</fullName>
    </recommendedName>
</protein>
<accession>A0ABQ8S4N4</accession>
<keyword evidence="2" id="KW-1185">Reference proteome</keyword>
<evidence type="ECO:0000313" key="1">
    <source>
        <dbReference type="EMBL" id="KAJ4428984.1"/>
    </source>
</evidence>
<comment type="caution">
    <text evidence="1">The sequence shown here is derived from an EMBL/GenBank/DDBJ whole genome shotgun (WGS) entry which is preliminary data.</text>
</comment>
<dbReference type="EMBL" id="JAJSOF020000036">
    <property type="protein sequence ID" value="KAJ4428984.1"/>
    <property type="molecule type" value="Genomic_DNA"/>
</dbReference>
<evidence type="ECO:0000313" key="2">
    <source>
        <dbReference type="Proteomes" id="UP001148838"/>
    </source>
</evidence>